<feature type="compositionally biased region" description="Basic residues" evidence="1">
    <location>
        <begin position="377"/>
        <end position="399"/>
    </location>
</feature>
<organism evidence="5 6">
    <name type="scientific">Brucella pseudogrignonensis</name>
    <dbReference type="NCBI Taxonomy" id="419475"/>
    <lineage>
        <taxon>Bacteria</taxon>
        <taxon>Pseudomonadati</taxon>
        <taxon>Pseudomonadota</taxon>
        <taxon>Alphaproteobacteria</taxon>
        <taxon>Hyphomicrobiales</taxon>
        <taxon>Brucellaceae</taxon>
        <taxon>Brucella/Ochrobactrum group</taxon>
        <taxon>Brucella</taxon>
    </lineage>
</organism>
<evidence type="ECO:0000259" key="4">
    <source>
        <dbReference type="Pfam" id="PF22255"/>
    </source>
</evidence>
<evidence type="ECO:0000259" key="2">
    <source>
        <dbReference type="Pfam" id="PF21683"/>
    </source>
</evidence>
<accession>A0A7Y3T439</accession>
<feature type="domain" description="Baseplate hub protein gp44-like N-terminal" evidence="2">
    <location>
        <begin position="5"/>
        <end position="99"/>
    </location>
</feature>
<gene>
    <name evidence="5" type="ORF">EHE22_09435</name>
</gene>
<proteinExistence type="predicted"/>
<evidence type="ECO:0000256" key="1">
    <source>
        <dbReference type="SAM" id="MobiDB-lite"/>
    </source>
</evidence>
<dbReference type="InterPro" id="IPR053981">
    <property type="entry name" value="Gp44/GpP-like_2nd"/>
</dbReference>
<feature type="region of interest" description="Disordered" evidence="1">
    <location>
        <begin position="365"/>
        <end position="413"/>
    </location>
</feature>
<evidence type="ECO:0000313" key="6">
    <source>
        <dbReference type="Proteomes" id="UP000526233"/>
    </source>
</evidence>
<dbReference type="RefSeq" id="WP_171379918.1">
    <property type="nucleotide sequence ID" value="NZ_PKQI01000002.1"/>
</dbReference>
<reference evidence="5 6" key="1">
    <citation type="submission" date="2018-11" db="EMBL/GenBank/DDBJ databases">
        <title>Genome sequencing and analysis.</title>
        <authorList>
            <person name="Huang Y.-T."/>
        </authorList>
    </citation>
    <scope>NUCLEOTIDE SEQUENCE [LARGE SCALE GENOMIC DNA]</scope>
    <source>
        <strain evidence="5 6">SHIN</strain>
    </source>
</reference>
<dbReference type="PIRSF" id="PIRSF004440">
    <property type="entry name" value="GpP"/>
    <property type="match status" value="1"/>
</dbReference>
<sequence length="413" mass="44825">MPRAIWLKVNGQVFDQWTNANVTRDLKDLSGSFSFELRDYSRSLATFDFASPALTAFSLKPGMEAEVYVENTLVLKGYIETVAPEIDAEHAAVSISGKDKAGDLVDSAAAPSGPSEFNNVKLEEVVKRIAEPYGLTVRSDIDTGDAFPRYGVDLSETGISAIEKGARQRHALVMSDGVGGIVLTRTGAIRAPAALSLPGNVKSANGQFTHKDRHSKVIVRGQSEKAATARDDRAAPLTGGGTPLKSEERQGSDGSATERERRGIVASGEATDDEIKRYRPVVHLARSKADEKGCKDEADWRMRTKRGESEEISYKVHGYSENGRLWRVNETVPIEDSFLDVFRDMLISRVTFLYGEEGRETEIAVTSPEAFDNKPVKDRRKNAKGRKKSGSKGGKKSKGKGSSGPLDGTASAL</sequence>
<feature type="compositionally biased region" description="Basic and acidic residues" evidence="1">
    <location>
        <begin position="245"/>
        <end position="263"/>
    </location>
</feature>
<feature type="domain" description="Baseplate hub protein gp44/GpP-like C-terminal" evidence="3">
    <location>
        <begin position="294"/>
        <end position="372"/>
    </location>
</feature>
<feature type="region of interest" description="Disordered" evidence="1">
    <location>
        <begin position="220"/>
        <end position="263"/>
    </location>
</feature>
<comment type="caution">
    <text evidence="5">The sequence shown here is derived from an EMBL/GenBank/DDBJ whole genome shotgun (WGS) entry which is preliminary data.</text>
</comment>
<dbReference type="Gene3D" id="2.30.300.10">
    <property type="entry name" value="Baseplate protein-like domain - beta roll fold"/>
    <property type="match status" value="1"/>
</dbReference>
<dbReference type="InterPro" id="IPR023399">
    <property type="entry name" value="Baseplate-like_2-layer_sand"/>
</dbReference>
<dbReference type="AlphaFoldDB" id="A0A7Y3T439"/>
<dbReference type="InterPro" id="IPR049354">
    <property type="entry name" value="GpP-like_N"/>
</dbReference>
<dbReference type="InterPro" id="IPR026276">
    <property type="entry name" value="Baseplate_GpP"/>
</dbReference>
<dbReference type="EMBL" id="PKQI01000002">
    <property type="protein sequence ID" value="NNV20647.1"/>
    <property type="molecule type" value="Genomic_DNA"/>
</dbReference>
<dbReference type="Pfam" id="PF21929">
    <property type="entry name" value="GpP_4th"/>
    <property type="match status" value="1"/>
</dbReference>
<protein>
    <submittedName>
        <fullName evidence="5">Mu P family protein</fullName>
    </submittedName>
</protein>
<dbReference type="Pfam" id="PF22255">
    <property type="entry name" value="Gp44-like_2nd"/>
    <property type="match status" value="1"/>
</dbReference>
<dbReference type="InterPro" id="IPR053982">
    <property type="entry name" value="Gp44/GpP-like_C"/>
</dbReference>
<feature type="domain" description="Baseplate hub protein gp44/GpP-like second" evidence="4">
    <location>
        <begin position="101"/>
        <end position="185"/>
    </location>
</feature>
<name>A0A7Y3T439_9HYPH</name>
<evidence type="ECO:0000259" key="3">
    <source>
        <dbReference type="Pfam" id="PF21929"/>
    </source>
</evidence>
<dbReference type="Gene3D" id="3.55.50.10">
    <property type="entry name" value="Baseplate protein-like domains"/>
    <property type="match status" value="1"/>
</dbReference>
<dbReference type="SUPFAM" id="SSF69279">
    <property type="entry name" value="Phage tail proteins"/>
    <property type="match status" value="2"/>
</dbReference>
<dbReference type="Gene3D" id="3.30.1920.10">
    <property type="entry name" value="Baseplate protein-like domains - 2 layer sandwich fold"/>
    <property type="match status" value="1"/>
</dbReference>
<dbReference type="Pfam" id="PF21683">
    <property type="entry name" value="GpP-like_1st"/>
    <property type="match status" value="1"/>
</dbReference>
<evidence type="ECO:0000313" key="5">
    <source>
        <dbReference type="EMBL" id="NNV20647.1"/>
    </source>
</evidence>
<dbReference type="Proteomes" id="UP000526233">
    <property type="component" value="Unassembled WGS sequence"/>
</dbReference>